<dbReference type="Proteomes" id="UP001172102">
    <property type="component" value="Unassembled WGS sequence"/>
</dbReference>
<accession>A0AA40DYR1</accession>
<sequence length="155" mass="17861">MLLEAAETEEGGIFRAVDGSLVNGEKMLRIRLKDFGNRYDCPGIDNIPGEITISFSELYNIAQQSDIIVAKRDGEQDNSRYPIRKWRKRDQTPPERLSSPDKKRFKAVEEEVNKRLDNQDSDYEPEEVVNAKANPEVLARLRPRPEVQQQEKDSD</sequence>
<protein>
    <submittedName>
        <fullName evidence="2">Uncharacterized protein</fullName>
    </submittedName>
</protein>
<organism evidence="2 3">
    <name type="scientific">Lasiosphaeris hirsuta</name>
    <dbReference type="NCBI Taxonomy" id="260670"/>
    <lineage>
        <taxon>Eukaryota</taxon>
        <taxon>Fungi</taxon>
        <taxon>Dikarya</taxon>
        <taxon>Ascomycota</taxon>
        <taxon>Pezizomycotina</taxon>
        <taxon>Sordariomycetes</taxon>
        <taxon>Sordariomycetidae</taxon>
        <taxon>Sordariales</taxon>
        <taxon>Lasiosphaeriaceae</taxon>
        <taxon>Lasiosphaeris</taxon>
    </lineage>
</organism>
<dbReference type="AlphaFoldDB" id="A0AA40DYR1"/>
<feature type="compositionally biased region" description="Basic and acidic residues" evidence="1">
    <location>
        <begin position="143"/>
        <end position="155"/>
    </location>
</feature>
<evidence type="ECO:0000313" key="2">
    <source>
        <dbReference type="EMBL" id="KAK0720620.1"/>
    </source>
</evidence>
<feature type="compositionally biased region" description="Basic and acidic residues" evidence="1">
    <location>
        <begin position="89"/>
        <end position="118"/>
    </location>
</feature>
<gene>
    <name evidence="2" type="ORF">B0H67DRAFT_576830</name>
</gene>
<comment type="caution">
    <text evidence="2">The sequence shown here is derived from an EMBL/GenBank/DDBJ whole genome shotgun (WGS) entry which is preliminary data.</text>
</comment>
<keyword evidence="3" id="KW-1185">Reference proteome</keyword>
<evidence type="ECO:0000313" key="3">
    <source>
        <dbReference type="Proteomes" id="UP001172102"/>
    </source>
</evidence>
<dbReference type="EMBL" id="JAUKUA010000003">
    <property type="protein sequence ID" value="KAK0720620.1"/>
    <property type="molecule type" value="Genomic_DNA"/>
</dbReference>
<name>A0AA40DYR1_9PEZI</name>
<feature type="region of interest" description="Disordered" evidence="1">
    <location>
        <begin position="71"/>
        <end position="155"/>
    </location>
</feature>
<proteinExistence type="predicted"/>
<reference evidence="2" key="1">
    <citation type="submission" date="2023-06" db="EMBL/GenBank/DDBJ databases">
        <title>Genome-scale phylogeny and comparative genomics of the fungal order Sordariales.</title>
        <authorList>
            <consortium name="Lawrence Berkeley National Laboratory"/>
            <person name="Hensen N."/>
            <person name="Bonometti L."/>
            <person name="Westerberg I."/>
            <person name="Brannstrom I.O."/>
            <person name="Guillou S."/>
            <person name="Cros-Aarteil S."/>
            <person name="Calhoun S."/>
            <person name="Haridas S."/>
            <person name="Kuo A."/>
            <person name="Mondo S."/>
            <person name="Pangilinan J."/>
            <person name="Riley R."/>
            <person name="Labutti K."/>
            <person name="Andreopoulos B."/>
            <person name="Lipzen A."/>
            <person name="Chen C."/>
            <person name="Yanf M."/>
            <person name="Daum C."/>
            <person name="Ng V."/>
            <person name="Clum A."/>
            <person name="Steindorff A."/>
            <person name="Ohm R."/>
            <person name="Martin F."/>
            <person name="Silar P."/>
            <person name="Natvig D."/>
            <person name="Lalanne C."/>
            <person name="Gautier V."/>
            <person name="Ament-Velasquez S.L."/>
            <person name="Kruys A."/>
            <person name="Hutchinson M.I."/>
            <person name="Powell A.J."/>
            <person name="Barry K."/>
            <person name="Miller A.N."/>
            <person name="Grigoriev I.V."/>
            <person name="Debuchy R."/>
            <person name="Gladieux P."/>
            <person name="Thoren M.H."/>
            <person name="Johannesson H."/>
        </authorList>
    </citation>
    <scope>NUCLEOTIDE SEQUENCE</scope>
    <source>
        <strain evidence="2">SMH4607-1</strain>
    </source>
</reference>
<evidence type="ECO:0000256" key="1">
    <source>
        <dbReference type="SAM" id="MobiDB-lite"/>
    </source>
</evidence>